<dbReference type="GO" id="GO:0043590">
    <property type="term" value="C:bacterial nucleoid"/>
    <property type="evidence" value="ECO:0007669"/>
    <property type="project" value="TreeGrafter"/>
</dbReference>
<dbReference type="Proteomes" id="UP000265724">
    <property type="component" value="Unassembled WGS sequence"/>
</dbReference>
<evidence type="ECO:0000256" key="8">
    <source>
        <dbReference type="ARBA" id="ARBA00034617"/>
    </source>
</evidence>
<reference evidence="16 17" key="1">
    <citation type="submission" date="2018-09" db="EMBL/GenBank/DDBJ databases">
        <title>Discovery and Ecogenomic Context for Candidatus Cryosericales, a Global Caldiserica Order Active in Thawing Permafrost.</title>
        <authorList>
            <person name="Martinez M.A."/>
            <person name="Woodcroft B.J."/>
            <person name="Ignacio Espinoza J.C."/>
            <person name="Zayed A."/>
            <person name="Singleton C.M."/>
            <person name="Boyd J."/>
            <person name="Li Y.-F."/>
            <person name="Purvine S."/>
            <person name="Maughan H."/>
            <person name="Hodgkins S.B."/>
            <person name="Anderson D."/>
            <person name="Sederholm M."/>
            <person name="Temperton B."/>
            <person name="Saleska S.R."/>
            <person name="Tyson G.W."/>
            <person name="Rich V.I."/>
        </authorList>
    </citation>
    <scope>NUCLEOTIDE SEQUENCE [LARGE SCALE GENOMIC DNA]</scope>
    <source>
        <strain evidence="14 16">SMC2</strain>
        <strain evidence="15 17">SMC3</strain>
    </source>
</reference>
<dbReference type="InterPro" id="IPR012337">
    <property type="entry name" value="RNaseH-like_sf"/>
</dbReference>
<dbReference type="PROSITE" id="PS51192">
    <property type="entry name" value="HELICASE_ATP_BIND_1"/>
    <property type="match status" value="1"/>
</dbReference>
<feature type="binding site" evidence="10">
    <location>
        <begin position="1086"/>
        <end position="1093"/>
    </location>
    <ligand>
        <name>ATP</name>
        <dbReference type="ChEBI" id="CHEBI:30616"/>
    </ligand>
</feature>
<dbReference type="GO" id="GO:0006310">
    <property type="term" value="P:DNA recombination"/>
    <property type="evidence" value="ECO:0007669"/>
    <property type="project" value="InterPro"/>
</dbReference>
<dbReference type="Gene3D" id="3.30.420.10">
    <property type="entry name" value="Ribonuclease H-like superfamily/Ribonuclease H"/>
    <property type="match status" value="1"/>
</dbReference>
<evidence type="ECO:0000313" key="14">
    <source>
        <dbReference type="EMBL" id="RIE14289.1"/>
    </source>
</evidence>
<evidence type="ECO:0000256" key="7">
    <source>
        <dbReference type="ARBA" id="ARBA00023235"/>
    </source>
</evidence>
<dbReference type="SUPFAM" id="SSF53098">
    <property type="entry name" value="Ribonuclease H-like"/>
    <property type="match status" value="1"/>
</dbReference>
<protein>
    <recommendedName>
        <fullName evidence="9">DNA 3'-5' helicase</fullName>
        <ecNumber evidence="9">5.6.2.4</ecNumber>
    </recommendedName>
</protein>
<evidence type="ECO:0000313" key="17">
    <source>
        <dbReference type="Proteomes" id="UP000266042"/>
    </source>
</evidence>
<evidence type="ECO:0000259" key="13">
    <source>
        <dbReference type="PROSITE" id="PS51198"/>
    </source>
</evidence>
<keyword evidence="16" id="KW-1185">Reference proteome</keyword>
<dbReference type="InterPro" id="IPR014016">
    <property type="entry name" value="UvrD-like_ATP-bd"/>
</dbReference>
<dbReference type="Pfam" id="PF00271">
    <property type="entry name" value="Helicase_C"/>
    <property type="match status" value="1"/>
</dbReference>
<sequence>MKRLCAFDIERDRKGEHLISAGWAVYTTADQVSPETGMRAAKEIGDLIEQIELADILVGHNIIDSDIPFLEQRFPTMQPAVGNKPVIDTLYLSPVAFPTNPYHHLYKDYKPYPLAQNDPVKDSQASVQLMNEEAAAFAGFPADVRSVLVTLLARCAKTADITSQLIGDGTILTQEQLLATVKQLWGPRLCLHTLPAVVQQAWDDEMGAWALAVVLAWIDKQDGVSVIGKWPREQAPWVPQFLHDLRESTCDDPSCTWCRSSSPREKLRQLFGFDDFRPNQEAIVQAALAGKNVLTVLPTGGGKSLCFQLPALMQAERSKTLTVVLSPLVSLMQDQVTGLRQRFEITNVALLGGALSPLERKDVFDQVRLGNVDLLFISPEQLRNHSTIELLESREIGRWVVDEAHCISQWGHNFRVDYAYIPTAILSITGTVVPISCFTATAKAEVVEEIEQQFALCLTQPFTRFTPEEERTNLSYHIKELPEDRKKPELLHVLQANDGPAIVYARTRLKTEEYAAFLSDNEIKADFYHAGLDAQTRAIKQQAFQDSEVRVMVATTAFGMGIDKKDVRTVVLVDAPDSLESYVQEIGRAGRDGLPSDTLAIYSEQDISAMYNMLLMHQIGRRDLVGIFSSLRNRVRETGSTHLELTSGEIIQGDDGELSFGLDDRDYDTRTKVALHFLELQDAAQRGLNHGQAVSIKLLMGKDAALVLLEQSACMVARTRAIATYLFDHVEATSTDDASAWVVNTDGMLVALGVERQLVWNTMETLRQLHILEYSMQLRLTMRAKKVKEILPELEQLTTQMKALYALLREDAQHPSDGASPGLTLVVDADTIVPRVERASSTIITEHSRLYELLSCLSCVRFLKFRKKQKDRFSVTLMEHEGEASHDPLPVGMLEAQCLGTLRAMQIFLELAGNSPHTVITVDAADLTARLDLGEETPGILDAGVRLLSLLRFITLLEVPGLFSPVMSLNVTVTKKVGTIHGQDLRKMQDEQFFKVRAMEQYCLLILGKRLGVGNLFGKANTSFLTDYFRLSEKEFIKTHLADVEPIAYKPVTWQKSVATDKNFEELSPEQKAVLDSKQDAVMVLAGPGSGKTRLLVAKVVALITNEQVNPATILVLVYNHAARQEIRRRLRVLLGDTALSVAVHTFHSFALGEVCHINVMDILRGEHKDQRFADAITAAANILERHAETERIPLPYRYVLIDEYQDITADQYRMVSALVGRLRESGERQYIFAIGDDDQNIYAFNGADVRHIQAFEKDYDAVQYGLSINFRSLPGIVTFANRLIEGNHDRMKKDMTLRANDPQPASQPHSVFWAEYRSRAEESATIVELVRQSTGRRIAILGKANKDIAHIRWTLHHEGIAFSDLNQRHCSYLPLSMWLVKNELTANPNSLYTPSALTALCDSLQKAQSLCDWQMQEAHDWIRDLVCDDTEELTGQDLLHDLVRWLFEPSTASTRAFGEGPQISVDTMHKSKGTEFDDVILVGTDQWKIDEEERRIWYVACTRARSRLTMFVPPCERPLLGQLLSPPLAYPSDVTPVMDPATLPQSVWSHELDPGDTYISFCKFKPDNRDVPAMFRNLDQATLHITQENGQYFVCSSCTPLARLSHSGATTASQCPSSPTAIAVESPIILVRETADEQDFVVLATLTAAK</sequence>
<dbReference type="InterPro" id="IPR014001">
    <property type="entry name" value="Helicase_ATP-bd"/>
</dbReference>
<dbReference type="InterPro" id="IPR001650">
    <property type="entry name" value="Helicase_C-like"/>
</dbReference>
<dbReference type="Pfam" id="PF00580">
    <property type="entry name" value="UvrD-helicase"/>
    <property type="match status" value="2"/>
</dbReference>
<proteinExistence type="inferred from homology"/>
<feature type="domain" description="UvrD-like helicase ATP-binding" evidence="13">
    <location>
        <begin position="1065"/>
        <end position="1274"/>
    </location>
</feature>
<dbReference type="GO" id="GO:0003677">
    <property type="term" value="F:DNA binding"/>
    <property type="evidence" value="ECO:0007669"/>
    <property type="project" value="UniProtKB-KW"/>
</dbReference>
<dbReference type="SUPFAM" id="SSF52540">
    <property type="entry name" value="P-loop containing nucleoside triphosphate hydrolases"/>
    <property type="match status" value="2"/>
</dbReference>
<comment type="catalytic activity">
    <reaction evidence="8">
        <text>Couples ATP hydrolysis with the unwinding of duplex DNA by translocating in the 3'-5' direction.</text>
        <dbReference type="EC" id="5.6.2.4"/>
    </reaction>
</comment>
<evidence type="ECO:0000313" key="15">
    <source>
        <dbReference type="EMBL" id="RIE14739.1"/>
    </source>
</evidence>
<keyword evidence="5 10" id="KW-0067">ATP-binding</keyword>
<evidence type="ECO:0000256" key="5">
    <source>
        <dbReference type="ARBA" id="ARBA00022840"/>
    </source>
</evidence>
<dbReference type="Pfam" id="PF00270">
    <property type="entry name" value="DEAD"/>
    <property type="match status" value="1"/>
</dbReference>
<dbReference type="PROSITE" id="PS51198">
    <property type="entry name" value="UVRD_HELICASE_ATP_BIND"/>
    <property type="match status" value="1"/>
</dbReference>
<dbReference type="GO" id="GO:0043138">
    <property type="term" value="F:3'-5' DNA helicase activity"/>
    <property type="evidence" value="ECO:0007669"/>
    <property type="project" value="UniProtKB-EC"/>
</dbReference>
<evidence type="ECO:0000259" key="12">
    <source>
        <dbReference type="PROSITE" id="PS51194"/>
    </source>
</evidence>
<dbReference type="GO" id="GO:0009378">
    <property type="term" value="F:four-way junction helicase activity"/>
    <property type="evidence" value="ECO:0007669"/>
    <property type="project" value="TreeGrafter"/>
</dbReference>
<dbReference type="EMBL" id="QXIX01000030">
    <property type="protein sequence ID" value="RIE14289.1"/>
    <property type="molecule type" value="Genomic_DNA"/>
</dbReference>
<evidence type="ECO:0000256" key="3">
    <source>
        <dbReference type="ARBA" id="ARBA00022801"/>
    </source>
</evidence>
<comment type="similarity">
    <text evidence="1">Belongs to the helicase family. RecQ subfamily.</text>
</comment>
<dbReference type="SMART" id="SM00487">
    <property type="entry name" value="DEXDc"/>
    <property type="match status" value="2"/>
</dbReference>
<dbReference type="GO" id="GO:0030894">
    <property type="term" value="C:replisome"/>
    <property type="evidence" value="ECO:0007669"/>
    <property type="project" value="TreeGrafter"/>
</dbReference>
<dbReference type="InterPro" id="IPR014017">
    <property type="entry name" value="DNA_helicase_UvrD-like_C"/>
</dbReference>
<evidence type="ECO:0000256" key="9">
    <source>
        <dbReference type="ARBA" id="ARBA00034808"/>
    </source>
</evidence>
<evidence type="ECO:0000256" key="4">
    <source>
        <dbReference type="ARBA" id="ARBA00022806"/>
    </source>
</evidence>
<dbReference type="GO" id="GO:0005737">
    <property type="term" value="C:cytoplasm"/>
    <property type="evidence" value="ECO:0007669"/>
    <property type="project" value="TreeGrafter"/>
</dbReference>
<dbReference type="CDD" id="cd17932">
    <property type="entry name" value="DEXQc_UvrD"/>
    <property type="match status" value="1"/>
</dbReference>
<dbReference type="EC" id="5.6.2.4" evidence="9"/>
<keyword evidence="2 10" id="KW-0547">Nucleotide-binding</keyword>
<dbReference type="NCBIfam" id="TIGR00614">
    <property type="entry name" value="recQ_fam"/>
    <property type="match status" value="1"/>
</dbReference>
<dbReference type="PANTHER" id="PTHR13710:SF105">
    <property type="entry name" value="ATP-DEPENDENT DNA HELICASE Q1"/>
    <property type="match status" value="1"/>
</dbReference>
<dbReference type="Pfam" id="PF13361">
    <property type="entry name" value="UvrD_C"/>
    <property type="match status" value="1"/>
</dbReference>
<dbReference type="GO" id="GO:0005524">
    <property type="term" value="F:ATP binding"/>
    <property type="evidence" value="ECO:0007669"/>
    <property type="project" value="UniProtKB-UniRule"/>
</dbReference>
<evidence type="ECO:0000313" key="16">
    <source>
        <dbReference type="Proteomes" id="UP000265724"/>
    </source>
</evidence>
<feature type="domain" description="Helicase ATP-binding" evidence="11">
    <location>
        <begin position="284"/>
        <end position="460"/>
    </location>
</feature>
<dbReference type="InterPro" id="IPR036397">
    <property type="entry name" value="RNaseH_sf"/>
</dbReference>
<dbReference type="RefSeq" id="WP_119087474.1">
    <property type="nucleotide sequence ID" value="NZ_QXIV01000030.1"/>
</dbReference>
<comment type="caution">
    <text evidence="15">The sequence shown here is derived from an EMBL/GenBank/DDBJ whole genome shotgun (WGS) entry which is preliminary data.</text>
</comment>
<dbReference type="InterPro" id="IPR011545">
    <property type="entry name" value="DEAD/DEAH_box_helicase_dom"/>
</dbReference>
<keyword evidence="3 10" id="KW-0378">Hydrolase</keyword>
<keyword evidence="4 10" id="KW-0347">Helicase</keyword>
<evidence type="ECO:0000259" key="11">
    <source>
        <dbReference type="PROSITE" id="PS51192"/>
    </source>
</evidence>
<gene>
    <name evidence="14" type="ORF">SMC2_02800</name>
    <name evidence="15" type="ORF">SMC3_01310</name>
</gene>
<dbReference type="EMBL" id="QXIW01000007">
    <property type="protein sequence ID" value="RIE14739.1"/>
    <property type="molecule type" value="Genomic_DNA"/>
</dbReference>
<dbReference type="GO" id="GO:0016787">
    <property type="term" value="F:hydrolase activity"/>
    <property type="evidence" value="ECO:0007669"/>
    <property type="project" value="UniProtKB-UniRule"/>
</dbReference>
<feature type="domain" description="Helicase C-terminal" evidence="12">
    <location>
        <begin position="473"/>
        <end position="635"/>
    </location>
</feature>
<evidence type="ECO:0000256" key="2">
    <source>
        <dbReference type="ARBA" id="ARBA00022741"/>
    </source>
</evidence>
<keyword evidence="7" id="KW-0413">Isomerase</keyword>
<dbReference type="InterPro" id="IPR004589">
    <property type="entry name" value="DNA_helicase_ATP-dep_RecQ"/>
</dbReference>
<dbReference type="SMART" id="SM00490">
    <property type="entry name" value="HELICc"/>
    <property type="match status" value="1"/>
</dbReference>
<dbReference type="Proteomes" id="UP000266042">
    <property type="component" value="Unassembled WGS sequence"/>
</dbReference>
<name>A0A398DLK1_9BACT</name>
<dbReference type="PANTHER" id="PTHR13710">
    <property type="entry name" value="DNA HELICASE RECQ FAMILY MEMBER"/>
    <property type="match status" value="1"/>
</dbReference>
<evidence type="ECO:0000256" key="6">
    <source>
        <dbReference type="ARBA" id="ARBA00023125"/>
    </source>
</evidence>
<accession>A0A398DLK1</accession>
<dbReference type="GO" id="GO:0006281">
    <property type="term" value="P:DNA repair"/>
    <property type="evidence" value="ECO:0007669"/>
    <property type="project" value="TreeGrafter"/>
</dbReference>
<evidence type="ECO:0000256" key="10">
    <source>
        <dbReference type="PROSITE-ProRule" id="PRU00560"/>
    </source>
</evidence>
<organism evidence="15 17">
    <name type="scientific">Candidatus Cryosericum hinesii</name>
    <dbReference type="NCBI Taxonomy" id="2290915"/>
    <lineage>
        <taxon>Bacteria</taxon>
        <taxon>Pseudomonadati</taxon>
        <taxon>Caldisericota/Cryosericota group</taxon>
        <taxon>Candidatus Cryosericota</taxon>
        <taxon>Candidatus Cryosericia</taxon>
        <taxon>Candidatus Cryosericales</taxon>
        <taxon>Candidatus Cryosericaceae</taxon>
        <taxon>Candidatus Cryosericum</taxon>
    </lineage>
</organism>
<keyword evidence="6" id="KW-0238">DNA-binding</keyword>
<dbReference type="InterPro" id="IPR027417">
    <property type="entry name" value="P-loop_NTPase"/>
</dbReference>
<evidence type="ECO:0000256" key="1">
    <source>
        <dbReference type="ARBA" id="ARBA00005446"/>
    </source>
</evidence>
<dbReference type="Gene3D" id="3.40.50.300">
    <property type="entry name" value="P-loop containing nucleotide triphosphate hydrolases"/>
    <property type="match status" value="5"/>
</dbReference>
<dbReference type="PROSITE" id="PS51194">
    <property type="entry name" value="HELICASE_CTER"/>
    <property type="match status" value="1"/>
</dbReference>